<dbReference type="InterPro" id="IPR050625">
    <property type="entry name" value="ParA/MinD_ATPase"/>
</dbReference>
<proteinExistence type="predicted"/>
<gene>
    <name evidence="2" type="ORF">QLQ16_03420</name>
</gene>
<protein>
    <submittedName>
        <fullName evidence="2">AAA family ATPase</fullName>
    </submittedName>
</protein>
<evidence type="ECO:0000259" key="1">
    <source>
        <dbReference type="Pfam" id="PF01656"/>
    </source>
</evidence>
<dbReference type="SUPFAM" id="SSF52172">
    <property type="entry name" value="CheY-like"/>
    <property type="match status" value="1"/>
</dbReference>
<dbReference type="InterPro" id="IPR011006">
    <property type="entry name" value="CheY-like_superfamily"/>
</dbReference>
<feature type="domain" description="CobQ/CobB/MinD/ParA nucleotide binding" evidence="1">
    <location>
        <begin position="139"/>
        <end position="352"/>
    </location>
</feature>
<keyword evidence="3" id="KW-1185">Reference proteome</keyword>
<name>A0ABT6X4A4_9BURK</name>
<organism evidence="2 3">
    <name type="scientific">Limnohabitans lacus</name>
    <dbReference type="NCBI Taxonomy" id="3045173"/>
    <lineage>
        <taxon>Bacteria</taxon>
        <taxon>Pseudomonadati</taxon>
        <taxon>Pseudomonadota</taxon>
        <taxon>Betaproteobacteria</taxon>
        <taxon>Burkholderiales</taxon>
        <taxon>Comamonadaceae</taxon>
        <taxon>Limnohabitans</taxon>
    </lineage>
</organism>
<dbReference type="Gene3D" id="3.40.50.300">
    <property type="entry name" value="P-loop containing nucleotide triphosphate hydrolases"/>
    <property type="match status" value="1"/>
</dbReference>
<dbReference type="SUPFAM" id="SSF52540">
    <property type="entry name" value="P-loop containing nucleoside triphosphate hydrolases"/>
    <property type="match status" value="1"/>
</dbReference>
<dbReference type="Pfam" id="PF01656">
    <property type="entry name" value="CbiA"/>
    <property type="match status" value="1"/>
</dbReference>
<evidence type="ECO:0000313" key="3">
    <source>
        <dbReference type="Proteomes" id="UP001431902"/>
    </source>
</evidence>
<dbReference type="Proteomes" id="UP001431902">
    <property type="component" value="Unassembled WGS sequence"/>
</dbReference>
<dbReference type="RefSeq" id="WP_283223284.1">
    <property type="nucleotide sequence ID" value="NZ_JASGBH010000002.1"/>
</dbReference>
<dbReference type="PANTHER" id="PTHR43384:SF13">
    <property type="entry name" value="SLR0110 PROTEIN"/>
    <property type="match status" value="1"/>
</dbReference>
<dbReference type="InterPro" id="IPR027417">
    <property type="entry name" value="P-loop_NTPase"/>
</dbReference>
<sequence>MNADLILSNATLAKAVAGSLSAAGLTVQTQSLRQPAHALDLAALTGDVLIVESSQFHEAADLQAIEALTFAKPQLYVILMTDNTDKALLFNAMRAGVREVLNLPLPEGALDEAFKRCASHQIKTQAQAVSAGPKGKVAAFVSCKGGSGASFVATNLAYLMATEFGKSCAFLDLDLQYGDASFYLGGAAVKNNISDLTQQIDRLDGQLLLSCMHQVAPGLVLLAAPHDIETALSVTAKQLEKVLLLARQRHEVVLLDVHRAMDGLAIQSLDMADVVYLVMDNTMPSVRDAKRLVKLFRTLAYTDGKLRLLVNRYDSRGFVDLKSIEEAVGLPVTQTLPPQAEAVTESISLGQPLVKTHPKNPVVDALRLVGANFLETAPPKSKTWLSRWVGAHA</sequence>
<dbReference type="PANTHER" id="PTHR43384">
    <property type="entry name" value="SEPTUM SITE-DETERMINING PROTEIN MIND HOMOLOG, CHLOROPLASTIC-RELATED"/>
    <property type="match status" value="1"/>
</dbReference>
<dbReference type="Gene3D" id="3.40.50.2300">
    <property type="match status" value="1"/>
</dbReference>
<dbReference type="EMBL" id="JASGBH010000002">
    <property type="protein sequence ID" value="MDI9232879.1"/>
    <property type="molecule type" value="Genomic_DNA"/>
</dbReference>
<dbReference type="InterPro" id="IPR002586">
    <property type="entry name" value="CobQ/CobB/MinD/ParA_Nub-bd_dom"/>
</dbReference>
<reference evidence="2" key="1">
    <citation type="submission" date="2023-05" db="EMBL/GenBank/DDBJ databases">
        <title>Limnohabitans sp. strain HM2-2 Genome sequencing and assembly.</title>
        <authorList>
            <person name="Jung Y."/>
        </authorList>
    </citation>
    <scope>NUCLEOTIDE SEQUENCE</scope>
    <source>
        <strain evidence="2">HM2-2</strain>
    </source>
</reference>
<accession>A0ABT6X4A4</accession>
<comment type="caution">
    <text evidence="2">The sequence shown here is derived from an EMBL/GenBank/DDBJ whole genome shotgun (WGS) entry which is preliminary data.</text>
</comment>
<evidence type="ECO:0000313" key="2">
    <source>
        <dbReference type="EMBL" id="MDI9232879.1"/>
    </source>
</evidence>